<dbReference type="EMBL" id="JABBGA010000001">
    <property type="protein sequence ID" value="NML24411.1"/>
    <property type="molecule type" value="Genomic_DNA"/>
</dbReference>
<accession>A0A848G407</accession>
<dbReference type="AlphaFoldDB" id="A0A848G407"/>
<dbReference type="RefSeq" id="WP_169144044.1">
    <property type="nucleotide sequence ID" value="NZ_JABBGA010000001.1"/>
</dbReference>
<evidence type="ECO:0008006" key="3">
    <source>
        <dbReference type="Google" id="ProtNLM"/>
    </source>
</evidence>
<comment type="caution">
    <text evidence="1">The sequence shown here is derived from an EMBL/GenBank/DDBJ whole genome shotgun (WGS) entry which is preliminary data.</text>
</comment>
<name>A0A848G407_9RHOO</name>
<sequence length="223" mass="25316">MNHRALILLMLGTLSQAPCKARADNCERLPKPTVTLLRHQEAFSLDLRSSFRTLTLLGPTGTRPGMQVLGLTRGTAVVSFQTRIVSYVDPGGRWECASPQLTVTYGFSPMTVYVAREFPKGSCAWNEIHRHELRHVQAYQDHLAGIESELRETLQRRFVTGDPWRGPVGQARNRIQQELEERWAPYVKRMINKVDQTQALIDTPEEYARVASSCGGEIRRLTR</sequence>
<keyword evidence="2" id="KW-1185">Reference proteome</keyword>
<reference evidence="1 2" key="1">
    <citation type="submission" date="2020-04" db="EMBL/GenBank/DDBJ databases">
        <title>Zoogloea sp. G-4-1-14 isolated from soil.</title>
        <authorList>
            <person name="Dahal R.H."/>
        </authorList>
    </citation>
    <scope>NUCLEOTIDE SEQUENCE [LARGE SCALE GENOMIC DNA]</scope>
    <source>
        <strain evidence="1 2">G-4-1-14</strain>
    </source>
</reference>
<evidence type="ECO:0000313" key="2">
    <source>
        <dbReference type="Proteomes" id="UP000580043"/>
    </source>
</evidence>
<organism evidence="1 2">
    <name type="scientific">Zoogloea dura</name>
    <dbReference type="NCBI Taxonomy" id="2728840"/>
    <lineage>
        <taxon>Bacteria</taxon>
        <taxon>Pseudomonadati</taxon>
        <taxon>Pseudomonadota</taxon>
        <taxon>Betaproteobacteria</taxon>
        <taxon>Rhodocyclales</taxon>
        <taxon>Zoogloeaceae</taxon>
        <taxon>Zoogloea</taxon>
    </lineage>
</organism>
<evidence type="ECO:0000313" key="1">
    <source>
        <dbReference type="EMBL" id="NML24411.1"/>
    </source>
</evidence>
<dbReference type="Proteomes" id="UP000580043">
    <property type="component" value="Unassembled WGS sequence"/>
</dbReference>
<protein>
    <recommendedName>
        <fullName evidence="3">DUF922 domain-containing protein</fullName>
    </recommendedName>
</protein>
<proteinExistence type="predicted"/>
<gene>
    <name evidence="1" type="ORF">HHL15_01530</name>
</gene>